<proteinExistence type="predicted"/>
<dbReference type="GO" id="GO:1902604">
    <property type="term" value="P:p-aminobenzoyl-glutamate transmembrane transport"/>
    <property type="evidence" value="ECO:0007669"/>
    <property type="project" value="InterPro"/>
</dbReference>
<accession>A0A5E4TIS3</accession>
<feature type="transmembrane region" description="Helical" evidence="2">
    <location>
        <begin position="286"/>
        <end position="306"/>
    </location>
</feature>
<feature type="transmembrane region" description="Helical" evidence="2">
    <location>
        <begin position="326"/>
        <end position="347"/>
    </location>
</feature>
<evidence type="ECO:0000256" key="1">
    <source>
        <dbReference type="SAM" id="MobiDB-lite"/>
    </source>
</evidence>
<feature type="transmembrane region" description="Helical" evidence="2">
    <location>
        <begin position="495"/>
        <end position="519"/>
    </location>
</feature>
<protein>
    <submittedName>
        <fullName evidence="3">Aminobenzoyl-glutamate transporter</fullName>
    </submittedName>
</protein>
<keyword evidence="2" id="KW-1133">Transmembrane helix</keyword>
<dbReference type="GO" id="GO:0015558">
    <property type="term" value="F:secondary active p-aminobenzoyl-glutamate transmembrane transporter activity"/>
    <property type="evidence" value="ECO:0007669"/>
    <property type="project" value="InterPro"/>
</dbReference>
<dbReference type="PANTHER" id="PTHR30282:SF0">
    <property type="entry name" value="P-AMINOBENZOYL-GLUTAMATE TRANSPORT PROTEIN"/>
    <property type="match status" value="1"/>
</dbReference>
<feature type="transmembrane region" description="Helical" evidence="2">
    <location>
        <begin position="183"/>
        <end position="200"/>
    </location>
</feature>
<feature type="transmembrane region" description="Helical" evidence="2">
    <location>
        <begin position="410"/>
        <end position="427"/>
    </location>
</feature>
<name>A0A5E4TIS3_9BURK</name>
<sequence length="536" mass="56258">MPDALSPSHSADTPGAAKPHAKTRLRGALGLVEWLGNALPHPVTLFALMTVTVITLSSISAWFGVSAADPRPANAGDVMTVTNLLTGTELVRWASTVTMNFTSYAPLGTVLVALLGISIAEHSGLLSTALRALVVAAPRRCITMAIVFAAVISNVASDLGYVVVLPLAAMLFATMGRHPLAGLSAAFAGVSGGYGANLLLSTSDPLLGGITQGAAQLLAPEYSVSAVANWYFMAASSLLVTLAATWVTERIIEPRLGTWHPQDGDAQALSPDAHTHRPIAPAERRALWAALGCMLACGVALFSMAWPDSSPLRDAAGEYGSRAPLFGSVVAFIVIFFALPGLLYGVMTGAYRNDRDVIAAMSKTLGSLGQYLVLVFFASQFVALFGRSGLGTILAIKGAGWLSGVADNGPLLFIGLIVLCATVNLMISSGMAQWALMAPIIVPMMMLLGYAPEVVQAAYRIGDSVSNIVTPMLSYFALILAVATRYQRDAGVGTLLALMLPYAIVFTIAWTAFFCLWVFGLELPVGPNAQLRYTAH</sequence>
<evidence type="ECO:0000256" key="2">
    <source>
        <dbReference type="SAM" id="Phobius"/>
    </source>
</evidence>
<feature type="transmembrane region" description="Helical" evidence="2">
    <location>
        <begin position="228"/>
        <end position="247"/>
    </location>
</feature>
<feature type="transmembrane region" description="Helical" evidence="2">
    <location>
        <begin position="464"/>
        <end position="483"/>
    </location>
</feature>
<evidence type="ECO:0000313" key="4">
    <source>
        <dbReference type="Proteomes" id="UP000343317"/>
    </source>
</evidence>
<keyword evidence="2" id="KW-0472">Membrane</keyword>
<keyword evidence="4" id="KW-1185">Reference proteome</keyword>
<dbReference type="PANTHER" id="PTHR30282">
    <property type="entry name" value="P-AMINOBENZOYL GLUTAMATE TRANSPORTER"/>
    <property type="match status" value="1"/>
</dbReference>
<dbReference type="Proteomes" id="UP000343317">
    <property type="component" value="Unassembled WGS sequence"/>
</dbReference>
<feature type="transmembrane region" description="Helical" evidence="2">
    <location>
        <begin position="368"/>
        <end position="390"/>
    </location>
</feature>
<feature type="transmembrane region" description="Helical" evidence="2">
    <location>
        <begin position="101"/>
        <end position="120"/>
    </location>
</feature>
<evidence type="ECO:0000313" key="3">
    <source>
        <dbReference type="EMBL" id="VVD86049.1"/>
    </source>
</evidence>
<reference evidence="3 4" key="1">
    <citation type="submission" date="2019-08" db="EMBL/GenBank/DDBJ databases">
        <authorList>
            <person name="Peeters C."/>
        </authorList>
    </citation>
    <scope>NUCLEOTIDE SEQUENCE [LARGE SCALE GENOMIC DNA]</scope>
    <source>
        <strain evidence="3 4">LMG 31112</strain>
    </source>
</reference>
<dbReference type="InterPro" id="IPR004697">
    <property type="entry name" value="AbgT"/>
</dbReference>
<feature type="transmembrane region" description="Helical" evidence="2">
    <location>
        <begin position="434"/>
        <end position="452"/>
    </location>
</feature>
<dbReference type="EMBL" id="CABPSM010000003">
    <property type="protein sequence ID" value="VVD86049.1"/>
    <property type="molecule type" value="Genomic_DNA"/>
</dbReference>
<dbReference type="AlphaFoldDB" id="A0A5E4TIS3"/>
<dbReference type="RefSeq" id="WP_150619809.1">
    <property type="nucleotide sequence ID" value="NZ_CABPSM010000003.1"/>
</dbReference>
<gene>
    <name evidence="3" type="ORF">PHO31112_01364</name>
</gene>
<dbReference type="Pfam" id="PF03806">
    <property type="entry name" value="ABG_transport"/>
    <property type="match status" value="1"/>
</dbReference>
<organism evidence="3 4">
    <name type="scientific">Pandoraea horticolens</name>
    <dbReference type="NCBI Taxonomy" id="2508298"/>
    <lineage>
        <taxon>Bacteria</taxon>
        <taxon>Pseudomonadati</taxon>
        <taxon>Pseudomonadota</taxon>
        <taxon>Betaproteobacteria</taxon>
        <taxon>Burkholderiales</taxon>
        <taxon>Burkholderiaceae</taxon>
        <taxon>Pandoraea</taxon>
    </lineage>
</organism>
<feature type="transmembrane region" description="Helical" evidence="2">
    <location>
        <begin position="43"/>
        <end position="65"/>
    </location>
</feature>
<feature type="region of interest" description="Disordered" evidence="1">
    <location>
        <begin position="1"/>
        <end position="20"/>
    </location>
</feature>
<keyword evidence="2" id="KW-0812">Transmembrane</keyword>